<evidence type="ECO:0000313" key="6">
    <source>
        <dbReference type="EMBL" id="GHG03950.1"/>
    </source>
</evidence>
<proteinExistence type="predicted"/>
<dbReference type="Pfam" id="PF03861">
    <property type="entry name" value="ANTAR"/>
    <property type="match status" value="1"/>
</dbReference>
<keyword evidence="1" id="KW-0808">Transferase</keyword>
<dbReference type="SUPFAM" id="SSF52172">
    <property type="entry name" value="CheY-like"/>
    <property type="match status" value="1"/>
</dbReference>
<reference evidence="7" key="1">
    <citation type="journal article" date="2019" name="Int. J. Syst. Evol. Microbiol.">
        <title>The Global Catalogue of Microorganisms (GCM) 10K type strain sequencing project: providing services to taxonomists for standard genome sequencing and annotation.</title>
        <authorList>
            <consortium name="The Broad Institute Genomics Platform"/>
            <consortium name="The Broad Institute Genome Sequencing Center for Infectious Disease"/>
            <person name="Wu L."/>
            <person name="Ma J."/>
        </authorList>
    </citation>
    <scope>NUCLEOTIDE SEQUENCE [LARGE SCALE GENOMIC DNA]</scope>
    <source>
        <strain evidence="7">CGMCC 4.7680</strain>
    </source>
</reference>
<dbReference type="SMART" id="SM00065">
    <property type="entry name" value="GAF"/>
    <property type="match status" value="1"/>
</dbReference>
<keyword evidence="4" id="KW-0804">Transcription</keyword>
<dbReference type="RefSeq" id="WP_229902608.1">
    <property type="nucleotide sequence ID" value="NZ_BNAW01000005.1"/>
</dbReference>
<feature type="domain" description="ANTAR" evidence="5">
    <location>
        <begin position="171"/>
        <end position="232"/>
    </location>
</feature>
<protein>
    <submittedName>
        <fullName evidence="6">Transcriptional regulator</fullName>
    </submittedName>
</protein>
<evidence type="ECO:0000259" key="5">
    <source>
        <dbReference type="PROSITE" id="PS50921"/>
    </source>
</evidence>
<comment type="caution">
    <text evidence="6">The sequence shown here is derived from an EMBL/GenBank/DDBJ whole genome shotgun (WGS) entry which is preliminary data.</text>
</comment>
<organism evidence="6 7">
    <name type="scientific">Amycolatopsis bullii</name>
    <dbReference type="NCBI Taxonomy" id="941987"/>
    <lineage>
        <taxon>Bacteria</taxon>
        <taxon>Bacillati</taxon>
        <taxon>Actinomycetota</taxon>
        <taxon>Actinomycetes</taxon>
        <taxon>Pseudonocardiales</taxon>
        <taxon>Pseudonocardiaceae</taxon>
        <taxon>Amycolatopsis</taxon>
    </lineage>
</organism>
<evidence type="ECO:0000256" key="3">
    <source>
        <dbReference type="ARBA" id="ARBA00023015"/>
    </source>
</evidence>
<dbReference type="Gene3D" id="3.30.450.40">
    <property type="match status" value="1"/>
</dbReference>
<keyword evidence="7" id="KW-1185">Reference proteome</keyword>
<accession>A0ABQ3K7C1</accession>
<gene>
    <name evidence="6" type="ORF">GCM10017567_19900</name>
</gene>
<dbReference type="Gene3D" id="1.10.10.10">
    <property type="entry name" value="Winged helix-like DNA-binding domain superfamily/Winged helix DNA-binding domain"/>
    <property type="match status" value="1"/>
</dbReference>
<dbReference type="InterPro" id="IPR029016">
    <property type="entry name" value="GAF-like_dom_sf"/>
</dbReference>
<evidence type="ECO:0000313" key="7">
    <source>
        <dbReference type="Proteomes" id="UP000649955"/>
    </source>
</evidence>
<evidence type="ECO:0000256" key="2">
    <source>
        <dbReference type="ARBA" id="ARBA00022777"/>
    </source>
</evidence>
<dbReference type="InterPro" id="IPR012074">
    <property type="entry name" value="GAF_ANTAR"/>
</dbReference>
<dbReference type="PROSITE" id="PS50921">
    <property type="entry name" value="ANTAR"/>
    <property type="match status" value="1"/>
</dbReference>
<dbReference type="Pfam" id="PF13185">
    <property type="entry name" value="GAF_2"/>
    <property type="match status" value="1"/>
</dbReference>
<dbReference type="Proteomes" id="UP000649955">
    <property type="component" value="Unassembled WGS sequence"/>
</dbReference>
<keyword evidence="3" id="KW-0805">Transcription regulation</keyword>
<dbReference type="InterPro" id="IPR036388">
    <property type="entry name" value="WH-like_DNA-bd_sf"/>
</dbReference>
<dbReference type="InterPro" id="IPR005561">
    <property type="entry name" value="ANTAR"/>
</dbReference>
<dbReference type="EMBL" id="BNAW01000005">
    <property type="protein sequence ID" value="GHG03950.1"/>
    <property type="molecule type" value="Genomic_DNA"/>
</dbReference>
<evidence type="ECO:0000256" key="1">
    <source>
        <dbReference type="ARBA" id="ARBA00022679"/>
    </source>
</evidence>
<keyword evidence="2" id="KW-0418">Kinase</keyword>
<name>A0ABQ3K7C1_9PSEU</name>
<sequence>MNHELPLSDELASVFARMSGLLLSSETVGSVLRLVTKLAQETIPGSTGAGVSMLDPGGTRTTTAATDAVVERADRMQYELGSGPCLAAWADRTVVRIDDLATDTRWPHWARRANELGLRASLSAPMVAGDTGLGALKVYGVLPAVYGPREESLLGMFATQAAVLVANAKSYADAHRVSARLQTSLRGRDVVNVAKGILVAQGHVDEQAAFLQLAKAAQEGGRTLTETAEDLVRTTLRPRR</sequence>
<dbReference type="PIRSF" id="PIRSF036625">
    <property type="entry name" value="GAF_ANTAR"/>
    <property type="match status" value="1"/>
</dbReference>
<dbReference type="SMART" id="SM01012">
    <property type="entry name" value="ANTAR"/>
    <property type="match status" value="1"/>
</dbReference>
<dbReference type="InterPro" id="IPR011006">
    <property type="entry name" value="CheY-like_superfamily"/>
</dbReference>
<evidence type="ECO:0000256" key="4">
    <source>
        <dbReference type="ARBA" id="ARBA00023163"/>
    </source>
</evidence>
<dbReference type="SUPFAM" id="SSF55781">
    <property type="entry name" value="GAF domain-like"/>
    <property type="match status" value="1"/>
</dbReference>
<dbReference type="InterPro" id="IPR003018">
    <property type="entry name" value="GAF"/>
</dbReference>